<dbReference type="Gene3D" id="1.10.260.50">
    <property type="match status" value="1"/>
</dbReference>
<feature type="domain" description="Aminotransferase class V" evidence="3">
    <location>
        <begin position="2"/>
        <end position="364"/>
    </location>
</feature>
<dbReference type="Pfam" id="PF00266">
    <property type="entry name" value="Aminotran_5"/>
    <property type="match status" value="1"/>
</dbReference>
<evidence type="ECO:0000313" key="5">
    <source>
        <dbReference type="Proteomes" id="UP000295632"/>
    </source>
</evidence>
<dbReference type="RefSeq" id="WP_133578628.1">
    <property type="nucleotide sequence ID" value="NZ_SNYJ01000001.1"/>
</dbReference>
<dbReference type="Gene3D" id="3.90.1150.10">
    <property type="entry name" value="Aspartate Aminotransferase, domain 1"/>
    <property type="match status" value="1"/>
</dbReference>
<dbReference type="PANTHER" id="PTHR11601:SF36">
    <property type="entry name" value="CYSTEINE DESULFURASE NIFS-RELATED"/>
    <property type="match status" value="1"/>
</dbReference>
<evidence type="ECO:0000313" key="4">
    <source>
        <dbReference type="EMBL" id="TDQ42794.1"/>
    </source>
</evidence>
<dbReference type="NCBIfam" id="NF002806">
    <property type="entry name" value="PRK02948.1"/>
    <property type="match status" value="1"/>
</dbReference>
<dbReference type="EMBL" id="SNYJ01000001">
    <property type="protein sequence ID" value="TDQ42794.1"/>
    <property type="molecule type" value="Genomic_DNA"/>
</dbReference>
<sequence>MHYFDYAATTPMSEKALQAYVEAARTYYGNTQGLYDVGTDASNAIQQCCSLFGEWLGGEPSGVTFTSTATEANILAIIGIIAAKPSYQRNIIYSPLEHPSIHMAVERAVRLYGASATELKLNEEGIYTASDVEQALRDDTGLVICSHVVSELGFIEPVREIGQLLKHTPVHFHVDAVQSFARLPFSRDLYSFDSCTLSAHKFYGPKGVGILWMDPAVRYTPPFKNITHQNGRRPGTVDVPGILSATTAANETRLRQEDTMDHVSSLYMKLREWNVTQVAYELMDLHERQSPFIAAVTSSFMEGQHIMLELNKKNIAVSTGTACKAGEQDPSKALMARGYGSLAARRLIRVSFSHLTTHEELDILLHELERISEDYAGKIN</sequence>
<dbReference type="Gene3D" id="3.40.640.10">
    <property type="entry name" value="Type I PLP-dependent aspartate aminotransferase-like (Major domain)"/>
    <property type="match status" value="1"/>
</dbReference>
<dbReference type="InterPro" id="IPR015424">
    <property type="entry name" value="PyrdxlP-dep_Trfase"/>
</dbReference>
<dbReference type="OrthoDB" id="9808002at2"/>
<dbReference type="AlphaFoldDB" id="A0A4R6UI00"/>
<keyword evidence="5" id="KW-1185">Reference proteome</keyword>
<keyword evidence="2" id="KW-0663">Pyridoxal phosphate</keyword>
<organism evidence="4 5">
    <name type="scientific">Aureibacillus halotolerans</name>
    <dbReference type="NCBI Taxonomy" id="1508390"/>
    <lineage>
        <taxon>Bacteria</taxon>
        <taxon>Bacillati</taxon>
        <taxon>Bacillota</taxon>
        <taxon>Bacilli</taxon>
        <taxon>Bacillales</taxon>
        <taxon>Bacillaceae</taxon>
        <taxon>Aureibacillus</taxon>
    </lineage>
</organism>
<reference evidence="4 5" key="1">
    <citation type="submission" date="2019-03" db="EMBL/GenBank/DDBJ databases">
        <title>Genomic Encyclopedia of Type Strains, Phase IV (KMG-IV): sequencing the most valuable type-strain genomes for metagenomic binning, comparative biology and taxonomic classification.</title>
        <authorList>
            <person name="Goeker M."/>
        </authorList>
    </citation>
    <scope>NUCLEOTIDE SEQUENCE [LARGE SCALE GENOMIC DNA]</scope>
    <source>
        <strain evidence="4 5">DSM 28697</strain>
    </source>
</reference>
<dbReference type="PIRSF" id="PIRSF005572">
    <property type="entry name" value="NifS"/>
    <property type="match status" value="1"/>
</dbReference>
<dbReference type="InterPro" id="IPR016454">
    <property type="entry name" value="Cysteine_dSase"/>
</dbReference>
<name>A0A4R6UI00_9BACI</name>
<accession>A0A4R6UI00</accession>
<evidence type="ECO:0000256" key="1">
    <source>
        <dbReference type="ARBA" id="ARBA00001933"/>
    </source>
</evidence>
<dbReference type="InterPro" id="IPR000192">
    <property type="entry name" value="Aminotrans_V_dom"/>
</dbReference>
<evidence type="ECO:0000259" key="3">
    <source>
        <dbReference type="Pfam" id="PF00266"/>
    </source>
</evidence>
<comment type="cofactor">
    <cofactor evidence="1">
        <name>pyridoxal 5'-phosphate</name>
        <dbReference type="ChEBI" id="CHEBI:597326"/>
    </cofactor>
</comment>
<dbReference type="PANTHER" id="PTHR11601">
    <property type="entry name" value="CYSTEINE DESULFURYLASE FAMILY MEMBER"/>
    <property type="match status" value="1"/>
</dbReference>
<evidence type="ECO:0000256" key="2">
    <source>
        <dbReference type="ARBA" id="ARBA00022898"/>
    </source>
</evidence>
<dbReference type="GO" id="GO:0003824">
    <property type="term" value="F:catalytic activity"/>
    <property type="evidence" value="ECO:0007669"/>
    <property type="project" value="UniProtKB-ARBA"/>
</dbReference>
<protein>
    <submittedName>
        <fullName evidence="4">Cysteine desulfurase</fullName>
    </submittedName>
</protein>
<dbReference type="Proteomes" id="UP000295632">
    <property type="component" value="Unassembled WGS sequence"/>
</dbReference>
<dbReference type="InterPro" id="IPR015421">
    <property type="entry name" value="PyrdxlP-dep_Trfase_major"/>
</dbReference>
<dbReference type="SUPFAM" id="SSF53383">
    <property type="entry name" value="PLP-dependent transferases"/>
    <property type="match status" value="1"/>
</dbReference>
<comment type="caution">
    <text evidence="4">The sequence shown here is derived from an EMBL/GenBank/DDBJ whole genome shotgun (WGS) entry which is preliminary data.</text>
</comment>
<proteinExistence type="predicted"/>
<gene>
    <name evidence="4" type="ORF">EV213_101223</name>
</gene>
<dbReference type="InterPro" id="IPR015422">
    <property type="entry name" value="PyrdxlP-dep_Trfase_small"/>
</dbReference>